<dbReference type="OrthoDB" id="1043111at2759"/>
<evidence type="ECO:0000313" key="1">
    <source>
        <dbReference type="EMBL" id="SJL14708.1"/>
    </source>
</evidence>
<dbReference type="Proteomes" id="UP000219338">
    <property type="component" value="Unassembled WGS sequence"/>
</dbReference>
<reference evidence="2" key="1">
    <citation type="journal article" date="2017" name="Nat. Ecol. Evol.">
        <title>Genome expansion and lineage-specific genetic innovations in the forest pathogenic fungi Armillaria.</title>
        <authorList>
            <person name="Sipos G."/>
            <person name="Prasanna A.N."/>
            <person name="Walter M.C."/>
            <person name="O'Connor E."/>
            <person name="Balint B."/>
            <person name="Krizsan K."/>
            <person name="Kiss B."/>
            <person name="Hess J."/>
            <person name="Varga T."/>
            <person name="Slot J."/>
            <person name="Riley R."/>
            <person name="Boka B."/>
            <person name="Rigling D."/>
            <person name="Barry K."/>
            <person name="Lee J."/>
            <person name="Mihaltcheva S."/>
            <person name="LaButti K."/>
            <person name="Lipzen A."/>
            <person name="Waldron R."/>
            <person name="Moloney N.M."/>
            <person name="Sperisen C."/>
            <person name="Kredics L."/>
            <person name="Vagvoelgyi C."/>
            <person name="Patrignani A."/>
            <person name="Fitzpatrick D."/>
            <person name="Nagy I."/>
            <person name="Doyle S."/>
            <person name="Anderson J.B."/>
            <person name="Grigoriev I.V."/>
            <person name="Gueldener U."/>
            <person name="Muensterkoetter M."/>
            <person name="Nagy L.G."/>
        </authorList>
    </citation>
    <scope>NUCLEOTIDE SEQUENCE [LARGE SCALE GENOMIC DNA]</scope>
    <source>
        <strain evidence="2">C18/9</strain>
    </source>
</reference>
<sequence>MSTTRSKFIVVTKDNQNVVFLRKDVSEYEALIASIKDSFPDMHQQTIVIQTHELPICAGRYVDIPSGVWSAVITDIDNVRVMASEQLVRIIDDDY</sequence>
<dbReference type="EMBL" id="FUEG01000025">
    <property type="protein sequence ID" value="SJL14708.1"/>
    <property type="molecule type" value="Genomic_DNA"/>
</dbReference>
<organism evidence="1 2">
    <name type="scientific">Armillaria ostoyae</name>
    <name type="common">Armillaria root rot fungus</name>
    <dbReference type="NCBI Taxonomy" id="47428"/>
    <lineage>
        <taxon>Eukaryota</taxon>
        <taxon>Fungi</taxon>
        <taxon>Dikarya</taxon>
        <taxon>Basidiomycota</taxon>
        <taxon>Agaricomycotina</taxon>
        <taxon>Agaricomycetes</taxon>
        <taxon>Agaricomycetidae</taxon>
        <taxon>Agaricales</taxon>
        <taxon>Marasmiineae</taxon>
        <taxon>Physalacriaceae</taxon>
        <taxon>Armillaria</taxon>
    </lineage>
</organism>
<gene>
    <name evidence="1" type="ORF">ARMOST_18175</name>
</gene>
<protein>
    <submittedName>
        <fullName evidence="1">Uncharacterized protein</fullName>
    </submittedName>
</protein>
<name>A0A284S112_ARMOS</name>
<keyword evidence="2" id="KW-1185">Reference proteome</keyword>
<proteinExistence type="predicted"/>
<accession>A0A284S112</accession>
<dbReference type="AlphaFoldDB" id="A0A284S112"/>
<evidence type="ECO:0000313" key="2">
    <source>
        <dbReference type="Proteomes" id="UP000219338"/>
    </source>
</evidence>